<protein>
    <submittedName>
        <fullName evidence="1">Uncharacterized protein</fullName>
    </submittedName>
</protein>
<proteinExistence type="predicted"/>
<comment type="caution">
    <text evidence="1">The sequence shown here is derived from an EMBL/GenBank/DDBJ whole genome shotgun (WGS) entry which is preliminary data.</text>
</comment>
<keyword evidence="2" id="KW-1185">Reference proteome</keyword>
<accession>A0A392TTP3</accession>
<dbReference type="Proteomes" id="UP000265520">
    <property type="component" value="Unassembled WGS sequence"/>
</dbReference>
<feature type="non-terminal residue" evidence="1">
    <location>
        <position position="46"/>
    </location>
</feature>
<dbReference type="AlphaFoldDB" id="A0A392TTP3"/>
<sequence length="46" mass="5096">MVASLELGQDIVAEDLDHRNNVTDLADKITVELAGKEDAVRDETRE</sequence>
<organism evidence="1 2">
    <name type="scientific">Trifolium medium</name>
    <dbReference type="NCBI Taxonomy" id="97028"/>
    <lineage>
        <taxon>Eukaryota</taxon>
        <taxon>Viridiplantae</taxon>
        <taxon>Streptophyta</taxon>
        <taxon>Embryophyta</taxon>
        <taxon>Tracheophyta</taxon>
        <taxon>Spermatophyta</taxon>
        <taxon>Magnoliopsida</taxon>
        <taxon>eudicotyledons</taxon>
        <taxon>Gunneridae</taxon>
        <taxon>Pentapetalae</taxon>
        <taxon>rosids</taxon>
        <taxon>fabids</taxon>
        <taxon>Fabales</taxon>
        <taxon>Fabaceae</taxon>
        <taxon>Papilionoideae</taxon>
        <taxon>50 kb inversion clade</taxon>
        <taxon>NPAAA clade</taxon>
        <taxon>Hologalegina</taxon>
        <taxon>IRL clade</taxon>
        <taxon>Trifolieae</taxon>
        <taxon>Trifolium</taxon>
    </lineage>
</organism>
<dbReference type="EMBL" id="LXQA010658569">
    <property type="protein sequence ID" value="MCI64553.1"/>
    <property type="molecule type" value="Genomic_DNA"/>
</dbReference>
<reference evidence="1 2" key="1">
    <citation type="journal article" date="2018" name="Front. Plant Sci.">
        <title>Red Clover (Trifolium pratense) and Zigzag Clover (T. medium) - A Picture of Genomic Similarities and Differences.</title>
        <authorList>
            <person name="Dluhosova J."/>
            <person name="Istvanek J."/>
            <person name="Nedelnik J."/>
            <person name="Repkova J."/>
        </authorList>
    </citation>
    <scope>NUCLEOTIDE SEQUENCE [LARGE SCALE GENOMIC DNA]</scope>
    <source>
        <strain evidence="2">cv. 10/8</strain>
        <tissue evidence="1">Leaf</tissue>
    </source>
</reference>
<evidence type="ECO:0000313" key="2">
    <source>
        <dbReference type="Proteomes" id="UP000265520"/>
    </source>
</evidence>
<evidence type="ECO:0000313" key="1">
    <source>
        <dbReference type="EMBL" id="MCI64553.1"/>
    </source>
</evidence>
<name>A0A392TTP3_9FABA</name>